<evidence type="ECO:0000313" key="1">
    <source>
        <dbReference type="EMBL" id="GAQ20799.1"/>
    </source>
</evidence>
<dbReference type="AlphaFoldDB" id="A0A100HHF1"/>
<reference evidence="2" key="1">
    <citation type="submission" date="2015-11" db="EMBL/GenBank/DDBJ databases">
        <title>Draft Genome Sequence of the Radioresistant Bacterium Deinococcus grandis, Isolated from Freshwater Fish in Japan.</title>
        <authorList>
            <person name="Satoh K."/>
            <person name="Onodera T."/>
            <person name="Omoso K."/>
            <person name="Takeda-Yano K."/>
            <person name="Katayama T."/>
            <person name="Oono Y."/>
            <person name="Narumi I."/>
        </authorList>
    </citation>
    <scope>NUCLEOTIDE SEQUENCE [LARGE SCALE GENOMIC DNA]</scope>
    <source>
        <strain evidence="2">ATCC 43672</strain>
    </source>
</reference>
<evidence type="ECO:0000313" key="2">
    <source>
        <dbReference type="Proteomes" id="UP000056209"/>
    </source>
</evidence>
<gene>
    <name evidence="1" type="ORF">DEIGR_100826</name>
</gene>
<accession>A0A100HHF1</accession>
<dbReference type="EMBL" id="BCMS01000001">
    <property type="protein sequence ID" value="GAQ20799.1"/>
    <property type="molecule type" value="Genomic_DNA"/>
</dbReference>
<dbReference type="RefSeq" id="WP_058975488.1">
    <property type="nucleotide sequence ID" value="NZ_BCMS01000001.1"/>
</dbReference>
<keyword evidence="2" id="KW-1185">Reference proteome</keyword>
<comment type="caution">
    <text evidence="1">The sequence shown here is derived from an EMBL/GenBank/DDBJ whole genome shotgun (WGS) entry which is preliminary data.</text>
</comment>
<protein>
    <submittedName>
        <fullName evidence="1">Uncharacterized protein</fullName>
    </submittedName>
</protein>
<organism evidence="1 2">
    <name type="scientific">Deinococcus grandis</name>
    <dbReference type="NCBI Taxonomy" id="57498"/>
    <lineage>
        <taxon>Bacteria</taxon>
        <taxon>Thermotogati</taxon>
        <taxon>Deinococcota</taxon>
        <taxon>Deinococci</taxon>
        <taxon>Deinococcales</taxon>
        <taxon>Deinococcaceae</taxon>
        <taxon>Deinococcus</taxon>
    </lineage>
</organism>
<dbReference type="Proteomes" id="UP000056209">
    <property type="component" value="Unassembled WGS sequence"/>
</dbReference>
<proteinExistence type="predicted"/>
<sequence>MIKSTGTSVSISTDGGRTFTSIACDQIILSPQDTGEMGTLSEFSREAMVARGVPRPLMLGRAKVRR</sequence>
<name>A0A100HHF1_9DEIO</name>